<gene>
    <name evidence="1" type="ORF">GCM10007876_00940</name>
</gene>
<dbReference type="GO" id="GO:0003676">
    <property type="term" value="F:nucleic acid binding"/>
    <property type="evidence" value="ECO:0007669"/>
    <property type="project" value="InterPro"/>
</dbReference>
<reference evidence="1" key="1">
    <citation type="journal article" date="2014" name="Int. J. Syst. Evol. Microbiol.">
        <title>Complete genome sequence of Corynebacterium casei LMG S-19264T (=DSM 44701T), isolated from a smear-ripened cheese.</title>
        <authorList>
            <consortium name="US DOE Joint Genome Institute (JGI-PGF)"/>
            <person name="Walter F."/>
            <person name="Albersmeier A."/>
            <person name="Kalinowski J."/>
            <person name="Ruckert C."/>
        </authorList>
    </citation>
    <scope>NUCLEOTIDE SEQUENCE</scope>
    <source>
        <strain evidence="1">NBRC 110071</strain>
    </source>
</reference>
<dbReference type="EMBL" id="BSNM01000002">
    <property type="protein sequence ID" value="GLQ29616.1"/>
    <property type="molecule type" value="Genomic_DNA"/>
</dbReference>
<dbReference type="Gene3D" id="3.30.420.10">
    <property type="entry name" value="Ribonuclease H-like superfamily/Ribonuclease H"/>
    <property type="match status" value="1"/>
</dbReference>
<dbReference type="AlphaFoldDB" id="A0AA37S5F6"/>
<dbReference type="InterPro" id="IPR012337">
    <property type="entry name" value="RNaseH-like_sf"/>
</dbReference>
<evidence type="ECO:0000313" key="2">
    <source>
        <dbReference type="Proteomes" id="UP001161389"/>
    </source>
</evidence>
<keyword evidence="2" id="KW-1185">Reference proteome</keyword>
<name>A0AA37S5F6_9GAMM</name>
<dbReference type="Proteomes" id="UP001161389">
    <property type="component" value="Unassembled WGS sequence"/>
</dbReference>
<comment type="caution">
    <text evidence="1">The sequence shown here is derived from an EMBL/GenBank/DDBJ whole genome shotgun (WGS) entry which is preliminary data.</text>
</comment>
<dbReference type="SUPFAM" id="SSF53098">
    <property type="entry name" value="Ribonuclease H-like"/>
    <property type="match status" value="1"/>
</dbReference>
<evidence type="ECO:0008006" key="3">
    <source>
        <dbReference type="Google" id="ProtNLM"/>
    </source>
</evidence>
<proteinExistence type="predicted"/>
<organism evidence="1 2">
    <name type="scientific">Litoribrevibacter albus</name>
    <dbReference type="NCBI Taxonomy" id="1473156"/>
    <lineage>
        <taxon>Bacteria</taxon>
        <taxon>Pseudomonadati</taxon>
        <taxon>Pseudomonadota</taxon>
        <taxon>Gammaproteobacteria</taxon>
        <taxon>Oceanospirillales</taxon>
        <taxon>Oceanospirillaceae</taxon>
        <taxon>Litoribrevibacter</taxon>
    </lineage>
</organism>
<dbReference type="RefSeq" id="WP_284377469.1">
    <property type="nucleotide sequence ID" value="NZ_BSNM01000002.1"/>
</dbReference>
<dbReference type="InterPro" id="IPR036397">
    <property type="entry name" value="RNaseH_sf"/>
</dbReference>
<accession>A0AA37S5F6</accession>
<reference evidence="1" key="2">
    <citation type="submission" date="2023-01" db="EMBL/GenBank/DDBJ databases">
        <title>Draft genome sequence of Litoribrevibacter albus strain NBRC 110071.</title>
        <authorList>
            <person name="Sun Q."/>
            <person name="Mori K."/>
        </authorList>
    </citation>
    <scope>NUCLEOTIDE SEQUENCE</scope>
    <source>
        <strain evidence="1">NBRC 110071</strain>
    </source>
</reference>
<evidence type="ECO:0000313" key="1">
    <source>
        <dbReference type="EMBL" id="GLQ29616.1"/>
    </source>
</evidence>
<protein>
    <recommendedName>
        <fullName evidence="3">Exonuclease domain-containing protein</fullName>
    </recommendedName>
</protein>
<sequence>MKEIAIIDIEASGLHFDSYPIEVAVLAGGECKSWLIKPEPNWQYWCETAESLHGISRALLEDEGLPALDVAQQLNDFLSESDTVLYSDAQYWDDDWISTLYFAAKIERFFHIESIYELIGAERKHIFDSHKAFLAKSGRFQQHRAADDVQMINEAYLHATQFLTSNNEH</sequence>